<dbReference type="InterPro" id="IPR036388">
    <property type="entry name" value="WH-like_DNA-bd_sf"/>
</dbReference>
<dbReference type="PANTHER" id="PTHR23131">
    <property type="entry name" value="ENDORIBONUCLEASE LACTB2"/>
    <property type="match status" value="1"/>
</dbReference>
<evidence type="ECO:0000313" key="3">
    <source>
        <dbReference type="Proteomes" id="UP001500420"/>
    </source>
</evidence>
<dbReference type="AlphaFoldDB" id="A0AAV3TF75"/>
<dbReference type="InterPro" id="IPR001279">
    <property type="entry name" value="Metallo-B-lactamas"/>
</dbReference>
<accession>A0AAV3TF75</accession>
<dbReference type="CDD" id="cd07725">
    <property type="entry name" value="TTHA1429-like_MBL-fold"/>
    <property type="match status" value="1"/>
</dbReference>
<dbReference type="Gene3D" id="1.10.10.10">
    <property type="entry name" value="Winged helix-like DNA-binding domain superfamily/Winged helix DNA-binding domain"/>
    <property type="match status" value="1"/>
</dbReference>
<dbReference type="EMBL" id="BAAADV010000007">
    <property type="protein sequence ID" value="GAA0679808.1"/>
    <property type="molecule type" value="Genomic_DNA"/>
</dbReference>
<dbReference type="RefSeq" id="WP_343774940.1">
    <property type="nucleotide sequence ID" value="NZ_BAAADV010000007.1"/>
</dbReference>
<proteinExistence type="predicted"/>
<organism evidence="2 3">
    <name type="scientific">Natronoarchaeum mannanilyticum</name>
    <dbReference type="NCBI Taxonomy" id="926360"/>
    <lineage>
        <taxon>Archaea</taxon>
        <taxon>Methanobacteriati</taxon>
        <taxon>Methanobacteriota</taxon>
        <taxon>Stenosarchaea group</taxon>
        <taxon>Halobacteria</taxon>
        <taxon>Halobacteriales</taxon>
        <taxon>Natronoarchaeaceae</taxon>
    </lineage>
</organism>
<sequence>MQVHPIALDNEEFEGNNDAYLVEAEGATALIDAGVATPGVREQLEAGLADRGHSFESVDAVLLTHWHADHAGLAGTIQDAGGARVVVHEADAPMVRRDADARAALRERHERTFEEWGMPAEKREGLREMLESDALVDPPETVGTIADGDEIAVGDRTLRALHAPGHTAGLTCFEFETEDGREAFVGDAILPEYTPNVGGADLRVERPLEQYLASLRRIADREYERAWPGHRDVIEAPAERARTIIEHHRERTERVVDVLDAHAPADAWTVSAHLFGDLEGIHVLHGPGEAYAHLDHLRRRGVVERAPEGYRLLDGSPDLDAIV</sequence>
<dbReference type="SMART" id="SM00849">
    <property type="entry name" value="Lactamase_B"/>
    <property type="match status" value="1"/>
</dbReference>
<gene>
    <name evidence="2" type="ORF">GCM10009020_30550</name>
</gene>
<keyword evidence="3" id="KW-1185">Reference proteome</keyword>
<dbReference type="InterPro" id="IPR050662">
    <property type="entry name" value="Sec-metab_biosynth-thioest"/>
</dbReference>
<dbReference type="Pfam" id="PF00753">
    <property type="entry name" value="Lactamase_B"/>
    <property type="match status" value="1"/>
</dbReference>
<evidence type="ECO:0000259" key="1">
    <source>
        <dbReference type="SMART" id="SM00849"/>
    </source>
</evidence>
<reference evidence="2 3" key="1">
    <citation type="journal article" date="2019" name="Int. J. Syst. Evol. Microbiol.">
        <title>The Global Catalogue of Microorganisms (GCM) 10K type strain sequencing project: providing services to taxonomists for standard genome sequencing and annotation.</title>
        <authorList>
            <consortium name="The Broad Institute Genomics Platform"/>
            <consortium name="The Broad Institute Genome Sequencing Center for Infectious Disease"/>
            <person name="Wu L."/>
            <person name="Ma J."/>
        </authorList>
    </citation>
    <scope>NUCLEOTIDE SEQUENCE [LARGE SCALE GENOMIC DNA]</scope>
    <source>
        <strain evidence="2 3">JCM 16328</strain>
    </source>
</reference>
<dbReference type="SUPFAM" id="SSF56281">
    <property type="entry name" value="Metallo-hydrolase/oxidoreductase"/>
    <property type="match status" value="1"/>
</dbReference>
<dbReference type="PANTHER" id="PTHR23131:SF4">
    <property type="entry name" value="METALLO-BETA-LACTAMASE SUPERFAMILY POTEIN"/>
    <property type="match status" value="1"/>
</dbReference>
<feature type="domain" description="Metallo-beta-lactamase" evidence="1">
    <location>
        <begin position="16"/>
        <end position="230"/>
    </location>
</feature>
<name>A0AAV3TF75_9EURY</name>
<dbReference type="InterPro" id="IPR036866">
    <property type="entry name" value="RibonucZ/Hydroxyglut_hydro"/>
</dbReference>
<protein>
    <submittedName>
        <fullName evidence="2">MBL fold metallo-hydrolase</fullName>
    </submittedName>
</protein>
<comment type="caution">
    <text evidence="2">The sequence shown here is derived from an EMBL/GenBank/DDBJ whole genome shotgun (WGS) entry which is preliminary data.</text>
</comment>
<evidence type="ECO:0000313" key="2">
    <source>
        <dbReference type="EMBL" id="GAA0679808.1"/>
    </source>
</evidence>
<dbReference type="Gene3D" id="3.60.15.10">
    <property type="entry name" value="Ribonuclease Z/Hydroxyacylglutathione hydrolase-like"/>
    <property type="match status" value="1"/>
</dbReference>
<dbReference type="Proteomes" id="UP001500420">
    <property type="component" value="Unassembled WGS sequence"/>
</dbReference>